<dbReference type="HOGENOM" id="CLU_1092731_0_0_4"/>
<protein>
    <submittedName>
        <fullName evidence="2">Uncharacterized protein</fullName>
    </submittedName>
</protein>
<proteinExistence type="predicted"/>
<gene>
    <name evidence="2" type="ordered locus">Bcenmc03_3418</name>
</gene>
<evidence type="ECO:0000313" key="3">
    <source>
        <dbReference type="Proteomes" id="UP000002169"/>
    </source>
</evidence>
<dbReference type="EMBL" id="CP000959">
    <property type="protein sequence ID" value="ACA92571.1"/>
    <property type="molecule type" value="Genomic_DNA"/>
</dbReference>
<feature type="compositionally biased region" description="Low complexity" evidence="1">
    <location>
        <begin position="102"/>
        <end position="128"/>
    </location>
</feature>
<reference evidence="3" key="1">
    <citation type="submission" date="2008-02" db="EMBL/GenBank/DDBJ databases">
        <title>Complete sequence of chromosome 2 of Burkholderia cenocepacia MC0-3.</title>
        <authorList>
            <person name="Copeland A."/>
            <person name="Lucas S."/>
            <person name="Lapidus A."/>
            <person name="Barry K."/>
            <person name="Bruce D."/>
            <person name="Goodwin L."/>
            <person name="Glavina del Rio T."/>
            <person name="Dalin E."/>
            <person name="Tice H."/>
            <person name="Pitluck S."/>
            <person name="Chain P."/>
            <person name="Malfatti S."/>
            <person name="Shin M."/>
            <person name="Vergez L."/>
            <person name="Schmutz J."/>
            <person name="Larimer F."/>
            <person name="Land M."/>
            <person name="Hauser L."/>
            <person name="Kyrpides N."/>
            <person name="Mikhailova N."/>
            <person name="Tiedje J."/>
            <person name="Richardson P."/>
        </authorList>
    </citation>
    <scope>NUCLEOTIDE SEQUENCE [LARGE SCALE GENOMIC DNA]</scope>
    <source>
        <strain evidence="3">MC0-3</strain>
    </source>
</reference>
<name>B1K1Z2_BURO0</name>
<feature type="compositionally biased region" description="Low complexity" evidence="1">
    <location>
        <begin position="80"/>
        <end position="94"/>
    </location>
</feature>
<feature type="region of interest" description="Disordered" evidence="1">
    <location>
        <begin position="1"/>
        <end position="21"/>
    </location>
</feature>
<dbReference type="Proteomes" id="UP000002169">
    <property type="component" value="Chromosome 2"/>
</dbReference>
<evidence type="ECO:0000313" key="2">
    <source>
        <dbReference type="EMBL" id="ACA92571.1"/>
    </source>
</evidence>
<feature type="region of interest" description="Disordered" evidence="1">
    <location>
        <begin position="80"/>
        <end position="189"/>
    </location>
</feature>
<sequence length="258" mass="26448">MPRAERPDGSPARQPKPSWGPGKNAALSVAAFAAIFGAFAYVERDARIGHASVTHDIAGVIGTAVGNYRKLIVAATGGASGTAAPVAPAGSTSTVAQAGPVTPSASATPALSAAAEPTVPAVPPQAATGSATQHPRPAHMPPTRLAAAPHAASTSSRTTRPGDAHRTSRSQALARTRKHPDPGPRLQPQSYIAGTAHMEATSVTHDEVEGARALARARWCARIDEWSCVEQNASRALAIDPTNSESRALLGQAVRNRL</sequence>
<organism evidence="2 3">
    <name type="scientific">Burkholderia orbicola (strain MC0-3)</name>
    <dbReference type="NCBI Taxonomy" id="406425"/>
    <lineage>
        <taxon>Bacteria</taxon>
        <taxon>Pseudomonadati</taxon>
        <taxon>Pseudomonadota</taxon>
        <taxon>Betaproteobacteria</taxon>
        <taxon>Burkholderiales</taxon>
        <taxon>Burkholderiaceae</taxon>
        <taxon>Burkholderia</taxon>
        <taxon>Burkholderia cepacia complex</taxon>
        <taxon>Burkholderia orbicola</taxon>
    </lineage>
</organism>
<dbReference type="RefSeq" id="WP_012338366.1">
    <property type="nucleotide sequence ID" value="NC_010515.1"/>
</dbReference>
<evidence type="ECO:0000256" key="1">
    <source>
        <dbReference type="SAM" id="MobiDB-lite"/>
    </source>
</evidence>
<dbReference type="AlphaFoldDB" id="B1K1Z2"/>
<accession>B1K1Z2</accession>
<dbReference type="KEGG" id="bcm:Bcenmc03_3418"/>